<dbReference type="GO" id="GO:0022857">
    <property type="term" value="F:transmembrane transporter activity"/>
    <property type="evidence" value="ECO:0007669"/>
    <property type="project" value="TreeGrafter"/>
</dbReference>
<feature type="region of interest" description="Disordered" evidence="5">
    <location>
        <begin position="1"/>
        <end position="20"/>
    </location>
</feature>
<dbReference type="Proteomes" id="UP001294444">
    <property type="component" value="Unassembled WGS sequence"/>
</dbReference>
<feature type="transmembrane region" description="Helical" evidence="6">
    <location>
        <begin position="459"/>
        <end position="479"/>
    </location>
</feature>
<feature type="transmembrane region" description="Helical" evidence="6">
    <location>
        <begin position="230"/>
        <end position="248"/>
    </location>
</feature>
<dbReference type="AlphaFoldDB" id="A0AAJ4XGL6"/>
<gene>
    <name evidence="7" type="ORF">MEPE_00401</name>
</gene>
<feature type="transmembrane region" description="Helical" evidence="6">
    <location>
        <begin position="485"/>
        <end position="507"/>
    </location>
</feature>
<accession>A0AAJ4XGL6</accession>
<keyword evidence="3 6" id="KW-1133">Transmembrane helix</keyword>
<comment type="subcellular location">
    <subcellularLocation>
        <location evidence="1">Membrane</location>
        <topology evidence="1">Multi-pass membrane protein</topology>
    </subcellularLocation>
</comment>
<dbReference type="EMBL" id="OAPG01000001">
    <property type="protein sequence ID" value="SNX81696.1"/>
    <property type="molecule type" value="Genomic_DNA"/>
</dbReference>
<evidence type="ECO:0000256" key="2">
    <source>
        <dbReference type="ARBA" id="ARBA00022692"/>
    </source>
</evidence>
<evidence type="ECO:0000256" key="4">
    <source>
        <dbReference type="ARBA" id="ARBA00023136"/>
    </source>
</evidence>
<evidence type="ECO:0000256" key="1">
    <source>
        <dbReference type="ARBA" id="ARBA00004141"/>
    </source>
</evidence>
<dbReference type="InterPro" id="IPR036259">
    <property type="entry name" value="MFS_trans_sf"/>
</dbReference>
<reference evidence="7" key="1">
    <citation type="submission" date="2023-10" db="EMBL/GenBank/DDBJ databases">
        <authorList>
            <person name="Guldener U."/>
        </authorList>
    </citation>
    <scope>NUCLEOTIDE SEQUENCE</scope>
    <source>
        <strain evidence="7">Mp4</strain>
    </source>
</reference>
<keyword evidence="4 6" id="KW-0472">Membrane</keyword>
<keyword evidence="2 6" id="KW-0812">Transmembrane</keyword>
<feature type="transmembrane region" description="Helical" evidence="6">
    <location>
        <begin position="268"/>
        <end position="286"/>
    </location>
</feature>
<feature type="transmembrane region" description="Helical" evidence="6">
    <location>
        <begin position="369"/>
        <end position="390"/>
    </location>
</feature>
<evidence type="ECO:0000256" key="6">
    <source>
        <dbReference type="SAM" id="Phobius"/>
    </source>
</evidence>
<feature type="transmembrane region" description="Helical" evidence="6">
    <location>
        <begin position="528"/>
        <end position="552"/>
    </location>
</feature>
<dbReference type="Gene3D" id="1.20.1250.20">
    <property type="entry name" value="MFS general substrate transporter like domains"/>
    <property type="match status" value="1"/>
</dbReference>
<protein>
    <submittedName>
        <fullName evidence="7">Uncharacterized protein</fullName>
    </submittedName>
</protein>
<sequence length="587" mass="63927">MTRRPSATQDETTPILSYHHDTDGEGRWSLARRRSSAFLSFLPEPEDKHSDEYREYRRRLNVCLIVGLNIASNIDIGIHGSFATELFQTLVCAEYYDPSTSPGSPYSTIPSAGDPSDLYSVPRVGKRLNQMTTYTDVLSGSPAAFIGVASVSAVSALAVCLGSIPTHYSFDRSIPSSSNMHPTTALWLVIVLFTVAGLVGAPQTAVSLLSQVMVLDVCREDEKTSAFAQVYACTTLGMAISSLLLRLVFSYLDLNFSTLHHTAPLSPYWVVSTVFAITLLLMVLFLPEIKSVATLDTGSRRSSISSVNSREVLDRTCSEARQIAAASKGEPRPPVAAVRQSLKGVVALFGYLLPYQSYPGTKKDYKLPLMLGVIIFADTLSMICGNLIVFCSTHLLFGPQQVTTLIGILGATKGLIVKSFRRLVKRRMREELMTARAEEFTSKTRLAKREESVIATDKIIAMVVLSADCVGFIAMRVAASHLSVSGIYGSIFFLLLGAGALPSISALNVDFLLAQSRPTDDLVAARDAFLGFLNLLQTVMVSLGPLISVKIYRWSIDHGLSAVAFFWTSCSSFISLLFVFSVSFFSS</sequence>
<feature type="transmembrane region" description="Helical" evidence="6">
    <location>
        <begin position="143"/>
        <end position="164"/>
    </location>
</feature>
<dbReference type="PANTHER" id="PTHR23507">
    <property type="entry name" value="ZGC:174356"/>
    <property type="match status" value="1"/>
</dbReference>
<proteinExistence type="predicted"/>
<dbReference type="PANTHER" id="PTHR23507:SF1">
    <property type="entry name" value="FI18259P1-RELATED"/>
    <property type="match status" value="1"/>
</dbReference>
<name>A0AAJ4XGL6_9BASI</name>
<evidence type="ECO:0000313" key="7">
    <source>
        <dbReference type="EMBL" id="SNX81696.1"/>
    </source>
</evidence>
<dbReference type="SUPFAM" id="SSF103473">
    <property type="entry name" value="MFS general substrate transporter"/>
    <property type="match status" value="1"/>
</dbReference>
<feature type="transmembrane region" description="Helical" evidence="6">
    <location>
        <begin position="184"/>
        <end position="209"/>
    </location>
</feature>
<evidence type="ECO:0000256" key="3">
    <source>
        <dbReference type="ARBA" id="ARBA00022989"/>
    </source>
</evidence>
<evidence type="ECO:0000313" key="8">
    <source>
        <dbReference type="Proteomes" id="UP001294444"/>
    </source>
</evidence>
<keyword evidence="8" id="KW-1185">Reference proteome</keyword>
<feature type="transmembrane region" description="Helical" evidence="6">
    <location>
        <begin position="564"/>
        <end position="585"/>
    </location>
</feature>
<dbReference type="GO" id="GO:0016020">
    <property type="term" value="C:membrane"/>
    <property type="evidence" value="ECO:0007669"/>
    <property type="project" value="UniProtKB-SubCell"/>
</dbReference>
<organism evidence="7 8">
    <name type="scientific">Melanopsichium pennsylvanicum</name>
    <dbReference type="NCBI Taxonomy" id="63383"/>
    <lineage>
        <taxon>Eukaryota</taxon>
        <taxon>Fungi</taxon>
        <taxon>Dikarya</taxon>
        <taxon>Basidiomycota</taxon>
        <taxon>Ustilaginomycotina</taxon>
        <taxon>Ustilaginomycetes</taxon>
        <taxon>Ustilaginales</taxon>
        <taxon>Ustilaginaceae</taxon>
        <taxon>Melanopsichium</taxon>
    </lineage>
</organism>
<feature type="transmembrane region" description="Helical" evidence="6">
    <location>
        <begin position="402"/>
        <end position="420"/>
    </location>
</feature>
<feature type="compositionally biased region" description="Polar residues" evidence="5">
    <location>
        <begin position="1"/>
        <end position="15"/>
    </location>
</feature>
<comment type="caution">
    <text evidence="7">The sequence shown here is derived from an EMBL/GenBank/DDBJ whole genome shotgun (WGS) entry which is preliminary data.</text>
</comment>
<evidence type="ECO:0000256" key="5">
    <source>
        <dbReference type="SAM" id="MobiDB-lite"/>
    </source>
</evidence>